<dbReference type="Proteomes" id="UP000326641">
    <property type="component" value="Unassembled WGS sequence"/>
</dbReference>
<evidence type="ECO:0000313" key="2">
    <source>
        <dbReference type="EMBL" id="VUX46451.1"/>
    </source>
</evidence>
<dbReference type="Gene3D" id="2.40.50.140">
    <property type="entry name" value="Nucleic acid-binding proteins"/>
    <property type="match status" value="1"/>
</dbReference>
<accession>A0A564WDR8</accession>
<dbReference type="InterPro" id="IPR011129">
    <property type="entry name" value="CSD"/>
</dbReference>
<evidence type="ECO:0000313" key="3">
    <source>
        <dbReference type="Proteomes" id="UP000326641"/>
    </source>
</evidence>
<name>A0A564WDR8_9PROT</name>
<evidence type="ECO:0000259" key="1">
    <source>
        <dbReference type="PROSITE" id="PS51857"/>
    </source>
</evidence>
<keyword evidence="2" id="KW-0687">Ribonucleoprotein</keyword>
<dbReference type="AlphaFoldDB" id="A0A564WDR8"/>
<dbReference type="InterPro" id="IPR002059">
    <property type="entry name" value="CSP_DNA-bd"/>
</dbReference>
<dbReference type="InterPro" id="IPR036567">
    <property type="entry name" value="RHF-like"/>
</dbReference>
<organism evidence="2 3">
    <name type="scientific">Candidatus Defluviicoccus seviourii</name>
    <dbReference type="NCBI Taxonomy" id="2565273"/>
    <lineage>
        <taxon>Bacteria</taxon>
        <taxon>Pseudomonadati</taxon>
        <taxon>Pseudomonadota</taxon>
        <taxon>Alphaproteobacteria</taxon>
        <taxon>Rhodospirillales</taxon>
        <taxon>Rhodospirillaceae</taxon>
        <taxon>Defluviicoccus</taxon>
    </lineage>
</organism>
<dbReference type="PROSITE" id="PS51857">
    <property type="entry name" value="CSD_2"/>
    <property type="match status" value="1"/>
</dbReference>
<dbReference type="Gene3D" id="3.30.160.100">
    <property type="entry name" value="Ribosome hibernation promotion factor-like"/>
    <property type="match status" value="1"/>
</dbReference>
<dbReference type="GO" id="GO:0005840">
    <property type="term" value="C:ribosome"/>
    <property type="evidence" value="ECO:0007669"/>
    <property type="project" value="UniProtKB-KW"/>
</dbReference>
<gene>
    <name evidence="2" type="ORF">DF3PA_220009</name>
</gene>
<dbReference type="GO" id="GO:0005829">
    <property type="term" value="C:cytosol"/>
    <property type="evidence" value="ECO:0007669"/>
    <property type="project" value="UniProtKB-ARBA"/>
</dbReference>
<proteinExistence type="predicted"/>
<dbReference type="InterPro" id="IPR003489">
    <property type="entry name" value="RHF/RaiA"/>
</dbReference>
<protein>
    <submittedName>
        <fullName evidence="2">30S ribosomal protein S30</fullName>
    </submittedName>
</protein>
<dbReference type="InterPro" id="IPR012340">
    <property type="entry name" value="NA-bd_OB-fold"/>
</dbReference>
<dbReference type="SMART" id="SM00357">
    <property type="entry name" value="CSP"/>
    <property type="match status" value="1"/>
</dbReference>
<dbReference type="Pfam" id="PF00313">
    <property type="entry name" value="CSD"/>
    <property type="match status" value="1"/>
</dbReference>
<sequence length="193" mass="21468">MQIPLQIDFQNMDPSEFVEARIRERVARLEHHAPHVTGCHVTVEAPHHHHHKGNAYRIRIVLHVPGHEVVVSKEPGAAGAHTDVYVAIRDAFDSAERQLQDRTARVRGDVKTHEPPLQGTVSRVFADKGYGFITTTDGREIYFHMNSVVEAAFADLTVGQPVRLAIAEDESADGPQATTVRPIRPTQMIPDGR</sequence>
<dbReference type="SUPFAM" id="SSF69754">
    <property type="entry name" value="Ribosome binding protein Y (YfiA homologue)"/>
    <property type="match status" value="1"/>
</dbReference>
<dbReference type="EMBL" id="UXAT02000015">
    <property type="protein sequence ID" value="VUX46451.1"/>
    <property type="molecule type" value="Genomic_DNA"/>
</dbReference>
<dbReference type="GO" id="GO:0003676">
    <property type="term" value="F:nucleic acid binding"/>
    <property type="evidence" value="ECO:0007669"/>
    <property type="project" value="InterPro"/>
</dbReference>
<reference evidence="2" key="1">
    <citation type="submission" date="2018-11" db="EMBL/GenBank/DDBJ databases">
        <authorList>
            <person name="Onetto C."/>
        </authorList>
    </citation>
    <scope>NUCLEOTIDE SEQUENCE [LARGE SCALE GENOMIC DNA]</scope>
</reference>
<dbReference type="Pfam" id="PF02482">
    <property type="entry name" value="Ribosomal_S30AE"/>
    <property type="match status" value="1"/>
</dbReference>
<dbReference type="SUPFAM" id="SSF50249">
    <property type="entry name" value="Nucleic acid-binding proteins"/>
    <property type="match status" value="1"/>
</dbReference>
<dbReference type="CDD" id="cd00552">
    <property type="entry name" value="RaiA"/>
    <property type="match status" value="1"/>
</dbReference>
<keyword evidence="2" id="KW-0689">Ribosomal protein</keyword>
<keyword evidence="3" id="KW-1185">Reference proteome</keyword>
<comment type="caution">
    <text evidence="2">The sequence shown here is derived from an EMBL/GenBank/DDBJ whole genome shotgun (WGS) entry which is preliminary data.</text>
</comment>
<feature type="domain" description="CSD" evidence="1">
    <location>
        <begin position="116"/>
        <end position="182"/>
    </location>
</feature>